<evidence type="ECO:0000259" key="14">
    <source>
        <dbReference type="Pfam" id="PF10458"/>
    </source>
</evidence>
<dbReference type="Gene3D" id="3.40.50.620">
    <property type="entry name" value="HUPs"/>
    <property type="match status" value="2"/>
</dbReference>
<dbReference type="AlphaFoldDB" id="A0A3S0UN58"/>
<feature type="domain" description="Aminoacyl-tRNA synthetase class Ia" evidence="12">
    <location>
        <begin position="440"/>
        <end position="564"/>
    </location>
</feature>
<evidence type="ECO:0000259" key="12">
    <source>
        <dbReference type="Pfam" id="PF00133"/>
    </source>
</evidence>
<dbReference type="FunFam" id="3.40.50.620:FF:000098">
    <property type="entry name" value="Valine--tRNA ligase"/>
    <property type="match status" value="1"/>
</dbReference>
<evidence type="ECO:0000256" key="7">
    <source>
        <dbReference type="ARBA" id="ARBA00022917"/>
    </source>
</evidence>
<keyword evidence="5 11" id="KW-0547">Nucleotide-binding</keyword>
<dbReference type="GO" id="GO:0004832">
    <property type="term" value="F:valine-tRNA ligase activity"/>
    <property type="evidence" value="ECO:0007669"/>
    <property type="project" value="UniProtKB-UniRule"/>
</dbReference>
<comment type="catalytic activity">
    <reaction evidence="10 11">
        <text>tRNA(Val) + L-valine + ATP = L-valyl-tRNA(Val) + AMP + diphosphate</text>
        <dbReference type="Rhea" id="RHEA:10704"/>
        <dbReference type="Rhea" id="RHEA-COMP:9672"/>
        <dbReference type="Rhea" id="RHEA-COMP:9708"/>
        <dbReference type="ChEBI" id="CHEBI:30616"/>
        <dbReference type="ChEBI" id="CHEBI:33019"/>
        <dbReference type="ChEBI" id="CHEBI:57762"/>
        <dbReference type="ChEBI" id="CHEBI:78442"/>
        <dbReference type="ChEBI" id="CHEBI:78537"/>
        <dbReference type="ChEBI" id="CHEBI:456215"/>
        <dbReference type="EC" id="6.1.1.9"/>
    </reaction>
</comment>
<dbReference type="Gene3D" id="1.10.287.380">
    <property type="entry name" value="Valyl-tRNA synthetase, C-terminal domain"/>
    <property type="match status" value="1"/>
</dbReference>
<feature type="domain" description="Methionyl/Valyl/Leucyl/Isoleucyl-tRNA synthetase anticodon-binding" evidence="13">
    <location>
        <begin position="617"/>
        <end position="757"/>
    </location>
</feature>
<dbReference type="InterPro" id="IPR002300">
    <property type="entry name" value="aa-tRNA-synth_Ia"/>
</dbReference>
<comment type="function">
    <text evidence="11">Catalyzes the attachment of valine to tRNA(Val). As ValRS can inadvertently accommodate and process structurally similar amino acids such as threonine, to avoid such errors, it has a 'posttransfer' editing activity that hydrolyzes mischarged Thr-tRNA(Val) in a tRNA-dependent manner.</text>
</comment>
<dbReference type="PANTHER" id="PTHR11946">
    <property type="entry name" value="VALYL-TRNA SYNTHETASES"/>
    <property type="match status" value="1"/>
</dbReference>
<comment type="domain">
    <text evidence="11">ValRS has two distinct active sites: one for aminoacylation and one for editing. The misactivated threonine is translocated from the active site to the editing site.</text>
</comment>
<evidence type="ECO:0000256" key="5">
    <source>
        <dbReference type="ARBA" id="ARBA00022741"/>
    </source>
</evidence>
<dbReference type="InterPro" id="IPR001412">
    <property type="entry name" value="aa-tRNA-synth_I_CS"/>
</dbReference>
<dbReference type="EMBL" id="RAHC01000002">
    <property type="protein sequence ID" value="RUP77551.1"/>
    <property type="molecule type" value="Genomic_DNA"/>
</dbReference>
<keyword evidence="4 11" id="KW-0436">Ligase</keyword>
<organism evidence="15 16">
    <name type="scientific">Spiroplasma poulsonii</name>
    <dbReference type="NCBI Taxonomy" id="2138"/>
    <lineage>
        <taxon>Bacteria</taxon>
        <taxon>Bacillati</taxon>
        <taxon>Mycoplasmatota</taxon>
        <taxon>Mollicutes</taxon>
        <taxon>Entomoplasmatales</taxon>
        <taxon>Spiroplasmataceae</taxon>
        <taxon>Spiroplasma</taxon>
    </lineage>
</organism>
<dbReference type="Proteomes" id="UP000274545">
    <property type="component" value="Unassembled WGS sequence"/>
</dbReference>
<comment type="caution">
    <text evidence="11">Lacks conserved residue(s) required for the propagation of feature annotation.</text>
</comment>
<dbReference type="GO" id="GO:0005524">
    <property type="term" value="F:ATP binding"/>
    <property type="evidence" value="ECO:0007669"/>
    <property type="project" value="UniProtKB-UniRule"/>
</dbReference>
<feature type="domain" description="Valyl-tRNA synthetase tRNA-binding arm" evidence="14">
    <location>
        <begin position="821"/>
        <end position="882"/>
    </location>
</feature>
<dbReference type="CDD" id="cd00817">
    <property type="entry name" value="ValRS_core"/>
    <property type="match status" value="1"/>
</dbReference>
<dbReference type="InterPro" id="IPR019499">
    <property type="entry name" value="Val-tRNA_synth_tRNA-bd"/>
</dbReference>
<dbReference type="Pfam" id="PF10458">
    <property type="entry name" value="Val_tRNA-synt_C"/>
    <property type="match status" value="1"/>
</dbReference>
<dbReference type="InterPro" id="IPR033705">
    <property type="entry name" value="Anticodon_Ia_Val"/>
</dbReference>
<dbReference type="FunFam" id="1.10.730.10:FF:000014">
    <property type="entry name" value="Valine--tRNA ligase"/>
    <property type="match status" value="1"/>
</dbReference>
<sequence>MAKELSKKYNHNLVEEGKYQFWKDAGYFTGVLKSNKPSFSIVIPPPNVTGKLHLGHAWDTTLQDLIIRYKKLMGFDTLYLPGMDHAGIATQAKVEERLRITKNVLRHDLGREKFVEQVWAWKEEYAEVIREQWAKLGLALDYSREQFTLNDNLSAAVQKVFIDLYQKGLIYRGKRIISWDPVQKTALSNIEVLYQEQKGKMYYFKYFLENSTSEYLTIATTRPETMFADQCVVVNPNDEQRYRQYWNKKVINPANGELIPVICDDYVDQEFGTGAMKCTPAHDANDFEIALRHNLAMPICMNTDGTMNEMAGEYVNQDRFIARQNLVTALTKQNLVVEIKDHFHQVGFSERSGAIVEPYLSDQWFVKMDSFAKKIIKFQETKDQIKFYPSRFNTTLINWMEKIQDWCISRQLWWGHQIPAWYMKDDPTKIHVGLTPPDDTNNWLQDEDVLDTWFSSALWPMTTLGWTWNETLFQRYFPTNVLVTGYDIIFFWVSRMIFDSLEFTNEKPFNDVLIHGLIRDEEGRKMSKLLGNGIDPMDVINDYGTDTLRYFLVTNSAPGQDLRYSQEKINGAWNFINKLWNAARYVEMNLASDFKPLLKFDQEIVALLTKHQENAIDQWILTELTKTINKVKVNMERYEFVLVGKDLYDFVWNKFCSWYIELTKVNLQSDNQRIKAVTTQTLFYVLTQILVMLHPFIPFVTEEIYQKLNLKASIMLETYPTTNFNYDVEYLNLVTEIIAAMRELRSNYQIKKQQVIEIWLDATNNKIKINGAIIPLINDFIFKMVNSEIKGILKEKDLKQTYITVPLTDVILEVVANDIIDLAAEQRKVTAELKRLEQELIRSKNILDNQNFLAKATPEKIKVEQEKYAKYLEQYDQLKEKVNYGKTKN</sequence>
<feature type="binding site" evidence="11">
    <location>
        <position position="528"/>
    </location>
    <ligand>
        <name>ATP</name>
        <dbReference type="ChEBI" id="CHEBI:30616"/>
    </ligand>
</feature>
<dbReference type="InterPro" id="IPR013155">
    <property type="entry name" value="M/V/L/I-tRNA-synth_anticd-bd"/>
</dbReference>
<dbReference type="InterPro" id="IPR010978">
    <property type="entry name" value="tRNA-bd_arm"/>
</dbReference>
<feature type="short sequence motif" description="'HIGH' region" evidence="11">
    <location>
        <begin position="46"/>
        <end position="56"/>
    </location>
</feature>
<dbReference type="InterPro" id="IPR014729">
    <property type="entry name" value="Rossmann-like_a/b/a_fold"/>
</dbReference>
<gene>
    <name evidence="11" type="primary">valS</name>
    <name evidence="15" type="ORF">D6D54_03060</name>
</gene>
<evidence type="ECO:0000313" key="15">
    <source>
        <dbReference type="EMBL" id="RUP77551.1"/>
    </source>
</evidence>
<evidence type="ECO:0000256" key="11">
    <source>
        <dbReference type="HAMAP-Rule" id="MF_02004"/>
    </source>
</evidence>
<comment type="similarity">
    <text evidence="11">Belongs to the class-I aminoacyl-tRNA synthetase family. ValS type 1 subfamily.</text>
</comment>
<dbReference type="EC" id="6.1.1.9" evidence="11"/>
<accession>A0A3S0UN58</accession>
<evidence type="ECO:0000256" key="10">
    <source>
        <dbReference type="ARBA" id="ARBA00047552"/>
    </source>
</evidence>
<dbReference type="NCBIfam" id="NF004349">
    <property type="entry name" value="PRK05729.1"/>
    <property type="match status" value="1"/>
</dbReference>
<dbReference type="PRINTS" id="PR00986">
    <property type="entry name" value="TRNASYNTHVAL"/>
</dbReference>
<keyword evidence="6 11" id="KW-0067">ATP-binding</keyword>
<dbReference type="SUPFAM" id="SSF52374">
    <property type="entry name" value="Nucleotidylyl transferase"/>
    <property type="match status" value="1"/>
</dbReference>
<dbReference type="SUPFAM" id="SSF50677">
    <property type="entry name" value="ValRS/IleRS/LeuRS editing domain"/>
    <property type="match status" value="1"/>
</dbReference>
<dbReference type="NCBIfam" id="TIGR00422">
    <property type="entry name" value="valS"/>
    <property type="match status" value="1"/>
</dbReference>
<feature type="coiled-coil region" evidence="11">
    <location>
        <begin position="819"/>
        <end position="881"/>
    </location>
</feature>
<comment type="subunit">
    <text evidence="2 11">Monomer.</text>
</comment>
<dbReference type="InterPro" id="IPR009080">
    <property type="entry name" value="tRNAsynth_Ia_anticodon-bd"/>
</dbReference>
<protein>
    <recommendedName>
        <fullName evidence="11">Valine--tRNA ligase</fullName>
        <ecNumber evidence="11">6.1.1.9</ecNumber>
    </recommendedName>
    <alternativeName>
        <fullName evidence="11">Valyl-tRNA synthetase</fullName>
        <shortName evidence="11">ValRS</shortName>
    </alternativeName>
</protein>
<keyword evidence="3 11" id="KW-0963">Cytoplasm</keyword>
<keyword evidence="9 11" id="KW-0030">Aminoacyl-tRNA synthetase</keyword>
<evidence type="ECO:0000256" key="2">
    <source>
        <dbReference type="ARBA" id="ARBA00011245"/>
    </source>
</evidence>
<evidence type="ECO:0000256" key="3">
    <source>
        <dbReference type="ARBA" id="ARBA00022490"/>
    </source>
</evidence>
<evidence type="ECO:0000256" key="6">
    <source>
        <dbReference type="ARBA" id="ARBA00022840"/>
    </source>
</evidence>
<dbReference type="GO" id="GO:0002161">
    <property type="term" value="F:aminoacyl-tRNA deacylase activity"/>
    <property type="evidence" value="ECO:0007669"/>
    <property type="project" value="InterPro"/>
</dbReference>
<comment type="domain">
    <text evidence="11">The C-terminal coiled-coil domain is crucial for aminoacylation activity.</text>
</comment>
<reference evidence="15 16" key="1">
    <citation type="journal article" date="2019" name="Genome Biol. Evol.">
        <title>Toxin and genome evolution in a Drosophila defensive symbiosis.</title>
        <authorList>
            <person name="Ballinger M.J."/>
            <person name="Gawryluk R.M."/>
            <person name="Perlman S.J."/>
        </authorList>
    </citation>
    <scope>NUCLEOTIDE SEQUENCE [LARGE SCALE GENOMIC DNA]</scope>
    <source>
        <strain evidence="16">sNeo</strain>
    </source>
</reference>
<dbReference type="GO" id="GO:0006438">
    <property type="term" value="P:valyl-tRNA aminoacylation"/>
    <property type="evidence" value="ECO:0007669"/>
    <property type="project" value="UniProtKB-UniRule"/>
</dbReference>
<dbReference type="CDD" id="cd07962">
    <property type="entry name" value="Anticodon_Ia_Val"/>
    <property type="match status" value="1"/>
</dbReference>
<dbReference type="FunFam" id="3.40.50.620:FF:000032">
    <property type="entry name" value="Valine--tRNA ligase"/>
    <property type="match status" value="1"/>
</dbReference>
<proteinExistence type="inferred from homology"/>
<dbReference type="Gene3D" id="1.10.730.10">
    <property type="entry name" value="Isoleucyl-tRNA Synthetase, Domain 1"/>
    <property type="match status" value="1"/>
</dbReference>
<dbReference type="GO" id="GO:0005829">
    <property type="term" value="C:cytosol"/>
    <property type="evidence" value="ECO:0007669"/>
    <property type="project" value="TreeGrafter"/>
</dbReference>
<comment type="subcellular location">
    <subcellularLocation>
        <location evidence="1 11">Cytoplasm</location>
    </subcellularLocation>
</comment>
<dbReference type="RefSeq" id="WP_127092703.1">
    <property type="nucleotide sequence ID" value="NZ_RAHC01000002.1"/>
</dbReference>
<evidence type="ECO:0000256" key="8">
    <source>
        <dbReference type="ARBA" id="ARBA00023054"/>
    </source>
</evidence>
<evidence type="ECO:0000259" key="13">
    <source>
        <dbReference type="Pfam" id="PF08264"/>
    </source>
</evidence>
<dbReference type="InterPro" id="IPR002303">
    <property type="entry name" value="Valyl-tRNA_ligase"/>
</dbReference>
<keyword evidence="7 11" id="KW-0648">Protein biosynthesis</keyword>
<dbReference type="PANTHER" id="PTHR11946:SF93">
    <property type="entry name" value="VALINE--TRNA LIGASE, CHLOROPLASTIC_MITOCHONDRIAL 2"/>
    <property type="match status" value="1"/>
</dbReference>
<dbReference type="SUPFAM" id="SSF47323">
    <property type="entry name" value="Anticodon-binding domain of a subclass of class I aminoacyl-tRNA synthetases"/>
    <property type="match status" value="1"/>
</dbReference>
<comment type="caution">
    <text evidence="15">The sequence shown here is derived from an EMBL/GenBank/DDBJ whole genome shotgun (WGS) entry which is preliminary data.</text>
</comment>
<dbReference type="InterPro" id="IPR009008">
    <property type="entry name" value="Val/Leu/Ile-tRNA-synth_edit"/>
</dbReference>
<dbReference type="InterPro" id="IPR037118">
    <property type="entry name" value="Val-tRNA_synth_C_sf"/>
</dbReference>
<dbReference type="HAMAP" id="MF_02004">
    <property type="entry name" value="Val_tRNA_synth_type1"/>
    <property type="match status" value="1"/>
</dbReference>
<name>A0A3S0UN58_9MOLU</name>
<evidence type="ECO:0000256" key="1">
    <source>
        <dbReference type="ARBA" id="ARBA00004496"/>
    </source>
</evidence>
<dbReference type="Pfam" id="PF00133">
    <property type="entry name" value="tRNA-synt_1"/>
    <property type="match status" value="2"/>
</dbReference>
<evidence type="ECO:0000256" key="9">
    <source>
        <dbReference type="ARBA" id="ARBA00023146"/>
    </source>
</evidence>
<dbReference type="Pfam" id="PF08264">
    <property type="entry name" value="Anticodon_1"/>
    <property type="match status" value="1"/>
</dbReference>
<dbReference type="PROSITE" id="PS00178">
    <property type="entry name" value="AA_TRNA_LIGASE_I"/>
    <property type="match status" value="1"/>
</dbReference>
<evidence type="ECO:0000313" key="16">
    <source>
        <dbReference type="Proteomes" id="UP000274545"/>
    </source>
</evidence>
<evidence type="ECO:0000256" key="4">
    <source>
        <dbReference type="ARBA" id="ARBA00022598"/>
    </source>
</evidence>
<feature type="domain" description="Aminoacyl-tRNA synthetase class Ia" evidence="12">
    <location>
        <begin position="19"/>
        <end position="426"/>
    </location>
</feature>
<dbReference type="SUPFAM" id="SSF46589">
    <property type="entry name" value="tRNA-binding arm"/>
    <property type="match status" value="1"/>
</dbReference>
<keyword evidence="8 11" id="KW-0175">Coiled coil</keyword>